<evidence type="ECO:0000313" key="3">
    <source>
        <dbReference type="EMBL" id="MFC5066545.1"/>
    </source>
</evidence>
<evidence type="ECO:0000313" key="4">
    <source>
        <dbReference type="Proteomes" id="UP001595796"/>
    </source>
</evidence>
<accession>A0ABV9YUS1</accession>
<sequence>MVTPIAEVQQLVDQYRLWLKDRTRLRSVHSDWVEITTPFIDRHNDLIQIYARKDDFGYQLTDDGHTLRDLELSGCVLDTPKRKSLLRLALSGFGVEEDGGTLRVRATPQNFSARKHALVQSMLAVNDLFYTASPTVRSLFREDVENWLRLADIRFVPNVQFTGKSGFQHQFDFAIPASRSAPERILKAINNPNKDSVLSFIMGWQDTSEQRPEEAQAFAFLNDNEREIAPSVLDALHQYEISPVLWSHREDQREALVA</sequence>
<feature type="domain" description="DUF1828" evidence="1">
    <location>
        <begin position="37"/>
        <end position="125"/>
    </location>
</feature>
<dbReference type="Pfam" id="PF08862">
    <property type="entry name" value="DUF1829"/>
    <property type="match status" value="1"/>
</dbReference>
<protein>
    <submittedName>
        <fullName evidence="3">DUF1829 domain-containing protein</fullName>
    </submittedName>
</protein>
<keyword evidence="4" id="KW-1185">Reference proteome</keyword>
<dbReference type="RefSeq" id="WP_379768993.1">
    <property type="nucleotide sequence ID" value="NZ_JBHSJF010000001.1"/>
</dbReference>
<organism evidence="3 4">
    <name type="scientific">Flaviflagellibacter deserti</name>
    <dbReference type="NCBI Taxonomy" id="2267266"/>
    <lineage>
        <taxon>Bacteria</taxon>
        <taxon>Pseudomonadati</taxon>
        <taxon>Pseudomonadota</taxon>
        <taxon>Alphaproteobacteria</taxon>
        <taxon>Hyphomicrobiales</taxon>
        <taxon>Flaviflagellibacter</taxon>
    </lineage>
</organism>
<feature type="domain" description="DUF1829" evidence="2">
    <location>
        <begin position="163"/>
        <end position="249"/>
    </location>
</feature>
<gene>
    <name evidence="3" type="ORF">ACFPFW_00775</name>
</gene>
<evidence type="ECO:0000259" key="2">
    <source>
        <dbReference type="Pfam" id="PF08862"/>
    </source>
</evidence>
<evidence type="ECO:0000259" key="1">
    <source>
        <dbReference type="Pfam" id="PF08861"/>
    </source>
</evidence>
<proteinExistence type="predicted"/>
<dbReference type="EMBL" id="JBHSJF010000001">
    <property type="protein sequence ID" value="MFC5066545.1"/>
    <property type="molecule type" value="Genomic_DNA"/>
</dbReference>
<name>A0ABV9YUS1_9HYPH</name>
<dbReference type="InterPro" id="IPR014960">
    <property type="entry name" value="DUF1828"/>
</dbReference>
<dbReference type="Proteomes" id="UP001595796">
    <property type="component" value="Unassembled WGS sequence"/>
</dbReference>
<dbReference type="InterPro" id="IPR014961">
    <property type="entry name" value="DUF1829"/>
</dbReference>
<dbReference type="Pfam" id="PF08861">
    <property type="entry name" value="DUF1828"/>
    <property type="match status" value="1"/>
</dbReference>
<comment type="caution">
    <text evidence="3">The sequence shown here is derived from an EMBL/GenBank/DDBJ whole genome shotgun (WGS) entry which is preliminary data.</text>
</comment>
<reference evidence="4" key="1">
    <citation type="journal article" date="2019" name="Int. J. Syst. Evol. Microbiol.">
        <title>The Global Catalogue of Microorganisms (GCM) 10K type strain sequencing project: providing services to taxonomists for standard genome sequencing and annotation.</title>
        <authorList>
            <consortium name="The Broad Institute Genomics Platform"/>
            <consortium name="The Broad Institute Genome Sequencing Center for Infectious Disease"/>
            <person name="Wu L."/>
            <person name="Ma J."/>
        </authorList>
    </citation>
    <scope>NUCLEOTIDE SEQUENCE [LARGE SCALE GENOMIC DNA]</scope>
    <source>
        <strain evidence="4">CGMCC 1.16444</strain>
    </source>
</reference>